<dbReference type="eggNOG" id="COG2827">
    <property type="taxonomic scope" value="Bacteria"/>
</dbReference>
<dbReference type="HOGENOM" id="CLU_135650_6_3_5"/>
<proteinExistence type="predicted"/>
<dbReference type="PROSITE" id="PS50164">
    <property type="entry name" value="GIY_YIG"/>
    <property type="match status" value="1"/>
</dbReference>
<reference evidence="2 3" key="1">
    <citation type="submission" date="2006-08" db="EMBL/GenBank/DDBJ databases">
        <title>Complete sequence of Maricaulis maris MCS10.</title>
        <authorList>
            <consortium name="US DOE Joint Genome Institute"/>
            <person name="Copeland A."/>
            <person name="Lucas S."/>
            <person name="Lapidus A."/>
            <person name="Barry K."/>
            <person name="Detter J.C."/>
            <person name="Glavina del Rio T."/>
            <person name="Hammon N."/>
            <person name="Israni S."/>
            <person name="Dalin E."/>
            <person name="Tice H."/>
            <person name="Pitluck S."/>
            <person name="Saunders E."/>
            <person name="Brettin T."/>
            <person name="Bruce D."/>
            <person name="Han C."/>
            <person name="Tapia R."/>
            <person name="Gilna P."/>
            <person name="Schmutz J."/>
            <person name="Larimer F."/>
            <person name="Land M."/>
            <person name="Hauser L."/>
            <person name="Kyrpides N."/>
            <person name="Mikhailova N."/>
            <person name="Viollier P."/>
            <person name="Stephens C."/>
            <person name="Richardson P."/>
        </authorList>
    </citation>
    <scope>NUCLEOTIDE SEQUENCE [LARGE SCALE GENOMIC DNA]</scope>
    <source>
        <strain evidence="2 3">MCS10</strain>
    </source>
</reference>
<dbReference type="Pfam" id="PF01541">
    <property type="entry name" value="GIY-YIG"/>
    <property type="match status" value="1"/>
</dbReference>
<dbReference type="Proteomes" id="UP000001964">
    <property type="component" value="Chromosome"/>
</dbReference>
<accession>Q0ANM9</accession>
<dbReference type="CDD" id="cd10449">
    <property type="entry name" value="GIY-YIG_SLX1_like"/>
    <property type="match status" value="1"/>
</dbReference>
<dbReference type="KEGG" id="mmr:Mmar10_1816"/>
<evidence type="ECO:0000313" key="3">
    <source>
        <dbReference type="Proteomes" id="UP000001964"/>
    </source>
</evidence>
<dbReference type="InterPro" id="IPR000305">
    <property type="entry name" value="GIY-YIG_endonuc"/>
</dbReference>
<organism evidence="2 3">
    <name type="scientific">Maricaulis maris (strain MCS10)</name>
    <name type="common">Caulobacter maris</name>
    <dbReference type="NCBI Taxonomy" id="394221"/>
    <lineage>
        <taxon>Bacteria</taxon>
        <taxon>Pseudomonadati</taxon>
        <taxon>Pseudomonadota</taxon>
        <taxon>Alphaproteobacteria</taxon>
        <taxon>Maricaulales</taxon>
        <taxon>Maricaulaceae</taxon>
        <taxon>Maricaulis</taxon>
    </lineage>
</organism>
<dbReference type="OrthoDB" id="7159537at2"/>
<keyword evidence="3" id="KW-1185">Reference proteome</keyword>
<feature type="domain" description="GIY-YIG" evidence="1">
    <location>
        <begin position="1"/>
        <end position="79"/>
    </location>
</feature>
<gene>
    <name evidence="2" type="ordered locus">Mmar10_1816</name>
</gene>
<evidence type="ECO:0000259" key="1">
    <source>
        <dbReference type="PROSITE" id="PS50164"/>
    </source>
</evidence>
<dbReference type="AlphaFoldDB" id="Q0ANM9"/>
<protein>
    <submittedName>
        <fullName evidence="2">Excinuclease ABC, C subunit-like protein</fullName>
    </submittedName>
</protein>
<dbReference type="SUPFAM" id="SSF82771">
    <property type="entry name" value="GIY-YIG endonuclease"/>
    <property type="match status" value="1"/>
</dbReference>
<name>Q0ANM9_MARMM</name>
<dbReference type="InterPro" id="IPR035901">
    <property type="entry name" value="GIY-YIG_endonuc_sf"/>
</dbReference>
<evidence type="ECO:0000313" key="2">
    <source>
        <dbReference type="EMBL" id="ABI66108.1"/>
    </source>
</evidence>
<dbReference type="RefSeq" id="WP_011643753.1">
    <property type="nucleotide sequence ID" value="NC_008347.1"/>
</dbReference>
<dbReference type="Gene3D" id="3.40.1440.10">
    <property type="entry name" value="GIY-YIG endonuclease"/>
    <property type="match status" value="1"/>
</dbReference>
<sequence length="79" mass="8841">MHDVYLIESSVAGERYTGCTSDLKARLARHNAGGSPHTAKFRPWKLVSYLAFQSKGAAYAFERYLKTGSGKAFANKRLW</sequence>
<dbReference type="EMBL" id="CP000449">
    <property type="protein sequence ID" value="ABI66108.1"/>
    <property type="molecule type" value="Genomic_DNA"/>
</dbReference>